<feature type="region of interest" description="Disordered" evidence="1">
    <location>
        <begin position="42"/>
        <end position="77"/>
    </location>
</feature>
<proteinExistence type="predicted"/>
<organism evidence="2">
    <name type="scientific">Oryza glumipatula</name>
    <dbReference type="NCBI Taxonomy" id="40148"/>
    <lineage>
        <taxon>Eukaryota</taxon>
        <taxon>Viridiplantae</taxon>
        <taxon>Streptophyta</taxon>
        <taxon>Embryophyta</taxon>
        <taxon>Tracheophyta</taxon>
        <taxon>Spermatophyta</taxon>
        <taxon>Magnoliopsida</taxon>
        <taxon>Liliopsida</taxon>
        <taxon>Poales</taxon>
        <taxon>Poaceae</taxon>
        <taxon>BOP clade</taxon>
        <taxon>Oryzoideae</taxon>
        <taxon>Oryzeae</taxon>
        <taxon>Oryzinae</taxon>
        <taxon>Oryza</taxon>
    </lineage>
</organism>
<dbReference type="EnsemblPlants" id="OGLUM03G21970.1">
    <property type="protein sequence ID" value="OGLUM03G21970.1"/>
    <property type="gene ID" value="OGLUM03G21970"/>
</dbReference>
<protein>
    <submittedName>
        <fullName evidence="2">Uncharacterized protein</fullName>
    </submittedName>
</protein>
<dbReference type="Gramene" id="OGLUM03G21970.1">
    <property type="protein sequence ID" value="OGLUM03G21970.1"/>
    <property type="gene ID" value="OGLUM03G21970"/>
</dbReference>
<keyword evidence="3" id="KW-1185">Reference proteome</keyword>
<evidence type="ECO:0000256" key="1">
    <source>
        <dbReference type="SAM" id="MobiDB-lite"/>
    </source>
</evidence>
<reference evidence="2" key="2">
    <citation type="submission" date="2018-05" db="EMBL/GenBank/DDBJ databases">
        <title>OgluRS3 (Oryza glumaepatula Reference Sequence Version 3).</title>
        <authorList>
            <person name="Zhang J."/>
            <person name="Kudrna D."/>
            <person name="Lee S."/>
            <person name="Talag J."/>
            <person name="Welchert J."/>
            <person name="Wing R.A."/>
        </authorList>
    </citation>
    <scope>NUCLEOTIDE SEQUENCE [LARGE SCALE GENOMIC DNA]</scope>
</reference>
<dbReference type="AlphaFoldDB" id="A0A0D9Z8U3"/>
<accession>A0A0D9Z8U3</accession>
<evidence type="ECO:0000313" key="3">
    <source>
        <dbReference type="Proteomes" id="UP000026961"/>
    </source>
</evidence>
<sequence>MWEAPPPPSSSRRTKPHSCHRQICQWSHRIWESQPPARRCWRRDRGRERGRRRRRRRRARLLSPSPPCTATGATAAT</sequence>
<name>A0A0D9Z8U3_9ORYZ</name>
<feature type="compositionally biased region" description="Basic residues" evidence="1">
    <location>
        <begin position="42"/>
        <end position="60"/>
    </location>
</feature>
<dbReference type="Proteomes" id="UP000026961">
    <property type="component" value="Chromosome 3"/>
</dbReference>
<dbReference type="HOGENOM" id="CLU_2642108_0_0_1"/>
<evidence type="ECO:0000313" key="2">
    <source>
        <dbReference type="EnsemblPlants" id="OGLUM03G21970.1"/>
    </source>
</evidence>
<reference evidence="2" key="1">
    <citation type="submission" date="2015-04" db="UniProtKB">
        <authorList>
            <consortium name="EnsemblPlants"/>
        </authorList>
    </citation>
    <scope>IDENTIFICATION</scope>
</reference>